<sequence>MLIRWAKALAIAAVFGHALAASPPINVELKAYFGSSDLLLEILENVALHNTSAYAHLLDAIIASPVQLSTPAEIYDYAFALIREGGLLDDNQITNVEFNLALRSASPRVEAAREVCRGKKGIWSEGDDVVVTVAGKKSNHDLASDYYAYHSGHIASLILDESDSASQLEPTDRTLGQAVDGKQTAVIHASSILSDTFRKWYEVLRKLNKEGAANIALRYCPGPASAGESVDLSGWGVELALKKTDYIVIDDRSVASADEPSTSEEETFETSDITPIPSSAIPNLALLATHEITHADDPLSRLVELSQNFPMLAPALAQKKVTGLQHTVREVKRLGQELRLPAGHSQFWINGKSVPETEVWGHKLIEMMREEGNVMKSLMKLGLSPAQAREILAHPKFVEAAEEAAPIRFDFRVEADENDNSPIIWLNDLEDRTHEYYGRWTRSVQTLLRPLRPGQIHPIAKNIHTAILPVDLENPADLAILGREIGTYIQRGLPVRWGILPYNHGPITKVWKYLREEVSDAAAWAWVRTIVLEGVKADASLYKQIVQGKPDAKKFDDIVKGCVSSFASAEWMEKLGINHDIDSTSANIVIANGRVVPRDEAWPGRMYGYIQEDVARLMEAIAEGWINDETDVVDYLLQGSFKTRNTRIFPADESGVVNVNQLELEERLSVAGVSPSSLPTIRASEYDGPVCSHTVIYVIADFLSGQGWAHALEAQKFIRTVSEESEGSRALVRLVHNPYPTNPHGSASADWLSALQSLGVELESTDTTASDWKLTSGFVNKLGLKRGQAAVVINGRVIYGDETEILHLVADEDGNWVKQPWFSEEDFDTLYSVELSKRIEPTRDVVDEMGLSHEIVPAISSIIAKTSAPKSASAMFGPQTPDIRGRSYVNVNGTLTTFDTGNMETAMYEIVAVMDPLSQTAQKWSAILKVLSEMKGVYVKVILNPNTKLTELPIKRFYRHVLEARLNFDGNGNIVTPSADFSDIPTDPLLTLGMDVLPAWHVTPKISEHDLDNIRLASLSSSQTARGVEAVYELRYILIDGHARDVTTNTPPRGMQLVLGKEGDLGVEWEQDTMVMANLGYFQFKARPGVWRLGVKEGRSQEVFDIESVGGEDGHDKVVMASLEGRTLFPRVKRKAGMEKEDVLAEPEKSLTQQLTNIVKGWFDRGGNKVSKKKQATINVFSVASGRLYERFLGIMIRSVLDHTEETVKFWFIENFLSPSFKDFLPHLAEEFGFEYELVTYKWPHWLRGQSEKQREIWGYKILFLDVLFPLDLDKIIFVDADQVVRADLKELIDIDLQGAPYGMVPMGDSRAEMEGFRFWKQGWWKSHLRGKPYHISALYVVDLNRFRTLAAGDRLRQQYQTLSADPNSLSNLDQDLPNNMQHQIPIYSLGEEWLWCETWCSDETLRRAKTIDLCNNPLTKEPKLERARRVVGEWVELDERVAEVARKVREGGLNVEKEGHDELQGPAIPMSVKVRARFLVLRASTWRQPRKYPAARKNWEMVVEGFLSGALAGSVFDLIYCVCFETVCGVVYEPRRTLPGTREPLILFRTTHRVSRHLRTHHWGHTSIRLALAKSWAMSQVKVMRVLLCVLCGYEFGCGSGLRGIG</sequence>
<reference evidence="15 16" key="1">
    <citation type="journal article" date="2011" name="J. Gen. Appl. Microbiol.">
        <title>Draft genome sequencing of the enigmatic yeast Saitoella complicata.</title>
        <authorList>
            <person name="Nishida H."/>
            <person name="Hamamoto M."/>
            <person name="Sugiyama J."/>
        </authorList>
    </citation>
    <scope>NUCLEOTIDE SEQUENCE [LARGE SCALE GENOMIC DNA]</scope>
    <source>
        <strain evidence="15 16">NRRL Y-17804</strain>
    </source>
</reference>
<evidence type="ECO:0000313" key="16">
    <source>
        <dbReference type="Proteomes" id="UP000033140"/>
    </source>
</evidence>
<dbReference type="Pfam" id="PF18404">
    <property type="entry name" value="Glyco_transf_24"/>
    <property type="match status" value="1"/>
</dbReference>
<evidence type="ECO:0000259" key="14">
    <source>
        <dbReference type="Pfam" id="PF18404"/>
    </source>
</evidence>
<dbReference type="Pfam" id="PF18400">
    <property type="entry name" value="Thioredoxin_12"/>
    <property type="match status" value="1"/>
</dbReference>
<comment type="subcellular location">
    <subcellularLocation>
        <location evidence="2">Endoplasmic reticulum lumen</location>
    </subcellularLocation>
</comment>
<dbReference type="InterPro" id="IPR009448">
    <property type="entry name" value="UDP-g_GGtrans"/>
</dbReference>
<evidence type="ECO:0000256" key="6">
    <source>
        <dbReference type="ARBA" id="ARBA00022729"/>
    </source>
</evidence>
<evidence type="ECO:0000259" key="11">
    <source>
        <dbReference type="Pfam" id="PF18401"/>
    </source>
</evidence>
<evidence type="ECO:0000256" key="3">
    <source>
        <dbReference type="ARBA" id="ARBA00004922"/>
    </source>
</evidence>
<evidence type="ECO:0000256" key="7">
    <source>
        <dbReference type="ARBA" id="ARBA00022824"/>
    </source>
</evidence>
<evidence type="ECO:0000256" key="9">
    <source>
        <dbReference type="SAM" id="SignalP"/>
    </source>
</evidence>
<dbReference type="PANTHER" id="PTHR11226">
    <property type="entry name" value="UDP-GLUCOSE GLYCOPROTEIN:GLUCOSYLTRANSFERASE"/>
    <property type="match status" value="1"/>
</dbReference>
<protein>
    <recommendedName>
        <fullName evidence="17">UDP-glucose:glycoprotein glucosyltransferase</fullName>
    </recommendedName>
</protein>
<dbReference type="GO" id="GO:0036503">
    <property type="term" value="P:ERAD pathway"/>
    <property type="evidence" value="ECO:0007669"/>
    <property type="project" value="TreeGrafter"/>
</dbReference>
<keyword evidence="7" id="KW-0256">Endoplasmic reticulum</keyword>
<name>A0A0E9NE47_SAICN</name>
<dbReference type="STRING" id="698492.A0A0E9NE47"/>
<dbReference type="InterPro" id="IPR040693">
    <property type="entry name" value="UGGT_TRXL_1"/>
</dbReference>
<feature type="domain" description="UGGT thioredoxin-like" evidence="10">
    <location>
        <begin position="38"/>
        <end position="222"/>
    </location>
</feature>
<comment type="cofactor">
    <cofactor evidence="1">
        <name>Ca(2+)</name>
        <dbReference type="ChEBI" id="CHEBI:29108"/>
    </cofactor>
</comment>
<evidence type="ECO:0000256" key="5">
    <source>
        <dbReference type="ARBA" id="ARBA00022679"/>
    </source>
</evidence>
<evidence type="ECO:0000256" key="1">
    <source>
        <dbReference type="ARBA" id="ARBA00001913"/>
    </source>
</evidence>
<dbReference type="Pfam" id="PF18402">
    <property type="entry name" value="Thioredoxin_14"/>
    <property type="match status" value="1"/>
</dbReference>
<dbReference type="Pfam" id="PF18403">
    <property type="entry name" value="Thioredoxin_15"/>
    <property type="match status" value="1"/>
</dbReference>
<evidence type="ECO:0000259" key="10">
    <source>
        <dbReference type="Pfam" id="PF18400"/>
    </source>
</evidence>
<dbReference type="CDD" id="cd06432">
    <property type="entry name" value="GT8_HUGT1_C_like"/>
    <property type="match status" value="1"/>
</dbReference>
<feature type="domain" description="UDP-glucose:glycoprotein glucosyltransferase thioredoxin-like" evidence="13">
    <location>
        <begin position="678"/>
        <end position="798"/>
    </location>
</feature>
<dbReference type="OMA" id="RQTKTRF"/>
<dbReference type="Pfam" id="PF18401">
    <property type="entry name" value="Thioredoxin_13"/>
    <property type="match status" value="1"/>
</dbReference>
<comment type="pathway">
    <text evidence="3">Protein modification; protein glycosylation.</text>
</comment>
<evidence type="ECO:0008006" key="17">
    <source>
        <dbReference type="Google" id="ProtNLM"/>
    </source>
</evidence>
<feature type="domain" description="Glucosyltransferase 24 catalytic" evidence="14">
    <location>
        <begin position="1178"/>
        <end position="1444"/>
    </location>
</feature>
<feature type="domain" description="UGGT thioredoxin-like" evidence="11">
    <location>
        <begin position="270"/>
        <end position="402"/>
    </location>
</feature>
<dbReference type="GO" id="GO:0051082">
    <property type="term" value="F:unfolded protein binding"/>
    <property type="evidence" value="ECO:0007669"/>
    <property type="project" value="TreeGrafter"/>
</dbReference>
<accession>A0A0E9NE47</accession>
<keyword evidence="6 9" id="KW-0732">Signal</keyword>
<dbReference type="InterPro" id="IPR029044">
    <property type="entry name" value="Nucleotide-diphossugar_trans"/>
</dbReference>
<dbReference type="InterPro" id="IPR040525">
    <property type="entry name" value="UGGT_TRXL_4"/>
</dbReference>
<dbReference type="Gene3D" id="3.90.550.10">
    <property type="entry name" value="Spore Coat Polysaccharide Biosynthesis Protein SpsA, Chain A"/>
    <property type="match status" value="1"/>
</dbReference>
<evidence type="ECO:0000256" key="8">
    <source>
        <dbReference type="ARBA" id="ARBA00023180"/>
    </source>
</evidence>
<comment type="similarity">
    <text evidence="4">Belongs to the glycosyltransferase 8 family.</text>
</comment>
<evidence type="ECO:0000256" key="2">
    <source>
        <dbReference type="ARBA" id="ARBA00004319"/>
    </source>
</evidence>
<dbReference type="InterPro" id="IPR040694">
    <property type="entry name" value="UGGT_TRXL_2"/>
</dbReference>
<dbReference type="GO" id="GO:0018279">
    <property type="term" value="P:protein N-linked glycosylation via asparagine"/>
    <property type="evidence" value="ECO:0007669"/>
    <property type="project" value="TreeGrafter"/>
</dbReference>
<dbReference type="UniPathway" id="UPA00378"/>
<gene>
    <name evidence="15" type="ORF">G7K_2303-t1</name>
</gene>
<evidence type="ECO:0000259" key="13">
    <source>
        <dbReference type="Pfam" id="PF18403"/>
    </source>
</evidence>
<keyword evidence="16" id="KW-1185">Reference proteome</keyword>
<reference evidence="15 16" key="3">
    <citation type="journal article" date="2015" name="Genome Announc.">
        <title>Draft Genome Sequence of the Archiascomycetous Yeast Saitoella complicata.</title>
        <authorList>
            <person name="Yamauchi K."/>
            <person name="Kondo S."/>
            <person name="Hamamoto M."/>
            <person name="Takahashi Y."/>
            <person name="Ogura Y."/>
            <person name="Hayashi T."/>
            <person name="Nishida H."/>
        </authorList>
    </citation>
    <scope>NUCLEOTIDE SEQUENCE [LARGE SCALE GENOMIC DNA]</scope>
    <source>
        <strain evidence="15 16">NRRL Y-17804</strain>
    </source>
</reference>
<proteinExistence type="inferred from homology"/>
<dbReference type="InterPro" id="IPR040692">
    <property type="entry name" value="UGGT_TRXL_3"/>
</dbReference>
<dbReference type="InterPro" id="IPR040497">
    <property type="entry name" value="Glyco_transf_24"/>
</dbReference>
<feature type="chain" id="PRO_5002430439" description="UDP-glucose:glycoprotein glucosyltransferase" evidence="9">
    <location>
        <begin position="21"/>
        <end position="1607"/>
    </location>
</feature>
<evidence type="ECO:0000313" key="15">
    <source>
        <dbReference type="EMBL" id="GAO48119.1"/>
    </source>
</evidence>
<dbReference type="EMBL" id="BACD03000013">
    <property type="protein sequence ID" value="GAO48119.1"/>
    <property type="molecule type" value="Genomic_DNA"/>
</dbReference>
<keyword evidence="5" id="KW-0808">Transferase</keyword>
<evidence type="ECO:0000259" key="12">
    <source>
        <dbReference type="Pfam" id="PF18402"/>
    </source>
</evidence>
<dbReference type="Proteomes" id="UP000033140">
    <property type="component" value="Unassembled WGS sequence"/>
</dbReference>
<dbReference type="Pfam" id="PF06427">
    <property type="entry name" value="UDP-g_GGTase"/>
    <property type="match status" value="1"/>
</dbReference>
<dbReference type="PANTHER" id="PTHR11226:SF0">
    <property type="entry name" value="UDP-GLUCOSE:GLYCOPROTEIN GLUCOSYLTRANSFERASE"/>
    <property type="match status" value="1"/>
</dbReference>
<dbReference type="FunFam" id="3.90.550.10:FF:000065">
    <property type="entry name" value="UDP-glucose:glycoprotein glucosyltransferase, putative"/>
    <property type="match status" value="1"/>
</dbReference>
<dbReference type="GO" id="GO:0005788">
    <property type="term" value="C:endoplasmic reticulum lumen"/>
    <property type="evidence" value="ECO:0007669"/>
    <property type="project" value="UniProtKB-SubCell"/>
</dbReference>
<dbReference type="SUPFAM" id="SSF53448">
    <property type="entry name" value="Nucleotide-diphospho-sugar transferases"/>
    <property type="match status" value="1"/>
</dbReference>
<dbReference type="GO" id="GO:0003980">
    <property type="term" value="F:UDP-glucose:glycoprotein glucosyltransferase activity"/>
    <property type="evidence" value="ECO:0007669"/>
    <property type="project" value="InterPro"/>
</dbReference>
<reference evidence="15 16" key="2">
    <citation type="journal article" date="2014" name="J. Gen. Appl. Microbiol.">
        <title>The early diverging ascomycetous budding yeast Saitoella complicata has three histone deacetylases belonging to the Clr6, Hos2, and Rpd3 lineages.</title>
        <authorList>
            <person name="Nishida H."/>
            <person name="Matsumoto T."/>
            <person name="Kondo S."/>
            <person name="Hamamoto M."/>
            <person name="Yoshikawa H."/>
        </authorList>
    </citation>
    <scope>NUCLEOTIDE SEQUENCE [LARGE SCALE GENOMIC DNA]</scope>
    <source>
        <strain evidence="15 16">NRRL Y-17804</strain>
    </source>
</reference>
<comment type="caution">
    <text evidence="15">The sequence shown here is derived from an EMBL/GenBank/DDBJ whole genome shotgun (WGS) entry which is preliminary data.</text>
</comment>
<evidence type="ECO:0000256" key="4">
    <source>
        <dbReference type="ARBA" id="ARBA00006351"/>
    </source>
</evidence>
<feature type="signal peptide" evidence="9">
    <location>
        <begin position="1"/>
        <end position="20"/>
    </location>
</feature>
<feature type="domain" description="UGGT thioredoxin-like" evidence="12">
    <location>
        <begin position="410"/>
        <end position="648"/>
    </location>
</feature>
<organism evidence="15 16">
    <name type="scientific">Saitoella complicata (strain BCRC 22490 / CBS 7301 / JCM 7358 / NBRC 10748 / NRRL Y-17804)</name>
    <dbReference type="NCBI Taxonomy" id="698492"/>
    <lineage>
        <taxon>Eukaryota</taxon>
        <taxon>Fungi</taxon>
        <taxon>Dikarya</taxon>
        <taxon>Ascomycota</taxon>
        <taxon>Taphrinomycotina</taxon>
        <taxon>Taphrinomycotina incertae sedis</taxon>
        <taxon>Saitoella</taxon>
    </lineage>
</organism>
<keyword evidence="8" id="KW-0325">Glycoprotein</keyword>